<keyword evidence="2" id="KW-1185">Reference proteome</keyword>
<evidence type="ECO:0000313" key="2">
    <source>
        <dbReference type="Proteomes" id="UP000799118"/>
    </source>
</evidence>
<sequence>MAGAKLKPIPEGIPWLTDLKRIQQITGKCAVSFAFSVLHIQLLAIGRRGENQLPKGIVVVKTHLGNVDAKRDEDELERRRQQASINTYTGSSSMDVDDFSVHQENHSRPDMSFFAAPSTTHFTEKENIRFQFEQILIRELFLDDEDASETNVLETLWSLGLNDDDESGNLSIGENLFLPAADTENHCDYAPYPNKLVCDLEAFSVDENDPQEAVKRNFSNPQIAEHMNFYPEETTGPISEVWQCDRWKEYSPSEHTPMFSVGGKQFYINEAAHA</sequence>
<dbReference type="AlphaFoldDB" id="A0A6A4H8I6"/>
<protein>
    <submittedName>
        <fullName evidence="1">Uncharacterized protein</fullName>
    </submittedName>
</protein>
<dbReference type="EMBL" id="ML769548">
    <property type="protein sequence ID" value="KAE9394549.1"/>
    <property type="molecule type" value="Genomic_DNA"/>
</dbReference>
<proteinExistence type="predicted"/>
<evidence type="ECO:0000313" key="1">
    <source>
        <dbReference type="EMBL" id="KAE9394549.1"/>
    </source>
</evidence>
<reference evidence="1" key="1">
    <citation type="journal article" date="2019" name="Environ. Microbiol.">
        <title>Fungal ecological strategies reflected in gene transcription - a case study of two litter decomposers.</title>
        <authorList>
            <person name="Barbi F."/>
            <person name="Kohler A."/>
            <person name="Barry K."/>
            <person name="Baskaran P."/>
            <person name="Daum C."/>
            <person name="Fauchery L."/>
            <person name="Ihrmark K."/>
            <person name="Kuo A."/>
            <person name="LaButti K."/>
            <person name="Lipzen A."/>
            <person name="Morin E."/>
            <person name="Grigoriev I.V."/>
            <person name="Henrissat B."/>
            <person name="Lindahl B."/>
            <person name="Martin F."/>
        </authorList>
    </citation>
    <scope>NUCLEOTIDE SEQUENCE</scope>
    <source>
        <strain evidence="1">JB14</strain>
    </source>
</reference>
<dbReference type="OrthoDB" id="3001776at2759"/>
<accession>A0A6A4H8I6</accession>
<name>A0A6A4H8I6_9AGAR</name>
<organism evidence="1 2">
    <name type="scientific">Gymnopus androsaceus JB14</name>
    <dbReference type="NCBI Taxonomy" id="1447944"/>
    <lineage>
        <taxon>Eukaryota</taxon>
        <taxon>Fungi</taxon>
        <taxon>Dikarya</taxon>
        <taxon>Basidiomycota</taxon>
        <taxon>Agaricomycotina</taxon>
        <taxon>Agaricomycetes</taxon>
        <taxon>Agaricomycetidae</taxon>
        <taxon>Agaricales</taxon>
        <taxon>Marasmiineae</taxon>
        <taxon>Omphalotaceae</taxon>
        <taxon>Gymnopus</taxon>
    </lineage>
</organism>
<dbReference type="Proteomes" id="UP000799118">
    <property type="component" value="Unassembled WGS sequence"/>
</dbReference>
<gene>
    <name evidence="1" type="ORF">BT96DRAFT_998458</name>
</gene>